<comment type="caution">
    <text evidence="1">The sequence shown here is derived from an EMBL/GenBank/DDBJ whole genome shotgun (WGS) entry which is preliminary data.</text>
</comment>
<dbReference type="AlphaFoldDB" id="A0A448WAZ4"/>
<evidence type="ECO:0000313" key="2">
    <source>
        <dbReference type="Proteomes" id="UP000784294"/>
    </source>
</evidence>
<reference evidence="1" key="1">
    <citation type="submission" date="2018-11" db="EMBL/GenBank/DDBJ databases">
        <authorList>
            <consortium name="Pathogen Informatics"/>
        </authorList>
    </citation>
    <scope>NUCLEOTIDE SEQUENCE</scope>
</reference>
<gene>
    <name evidence="1" type="ORF">PXEA_LOCUS748</name>
</gene>
<accession>A0A448WAZ4</accession>
<sequence>MHLSAHSRPISNGYFESRVAITTGALNDCVPVPAHAANATMTFELTPAIRLSTSRLATVATTFRMLNFKNALT</sequence>
<proteinExistence type="predicted"/>
<evidence type="ECO:0000313" key="1">
    <source>
        <dbReference type="EMBL" id="VEL07308.1"/>
    </source>
</evidence>
<organism evidence="1 2">
    <name type="scientific">Protopolystoma xenopodis</name>
    <dbReference type="NCBI Taxonomy" id="117903"/>
    <lineage>
        <taxon>Eukaryota</taxon>
        <taxon>Metazoa</taxon>
        <taxon>Spiralia</taxon>
        <taxon>Lophotrochozoa</taxon>
        <taxon>Platyhelminthes</taxon>
        <taxon>Monogenea</taxon>
        <taxon>Polyopisthocotylea</taxon>
        <taxon>Polystomatidea</taxon>
        <taxon>Polystomatidae</taxon>
        <taxon>Protopolystoma</taxon>
    </lineage>
</organism>
<dbReference type="Proteomes" id="UP000784294">
    <property type="component" value="Unassembled WGS sequence"/>
</dbReference>
<name>A0A448WAZ4_9PLAT</name>
<protein>
    <submittedName>
        <fullName evidence="1">Uncharacterized protein</fullName>
    </submittedName>
</protein>
<keyword evidence="2" id="KW-1185">Reference proteome</keyword>
<dbReference type="EMBL" id="CAAALY010001460">
    <property type="protein sequence ID" value="VEL07308.1"/>
    <property type="molecule type" value="Genomic_DNA"/>
</dbReference>